<evidence type="ECO:0000313" key="2">
    <source>
        <dbReference type="EMBL" id="GGO55958.1"/>
    </source>
</evidence>
<accession>A0ABQ2MQH5</accession>
<proteinExistence type="predicted"/>
<evidence type="ECO:0000256" key="1">
    <source>
        <dbReference type="SAM" id="Phobius"/>
    </source>
</evidence>
<sequence length="268" mass="27881">MDGLPLVPALRRVRQSPQPEPRNPMGISEYISSRKPRRFASERFVRRLAGAVLWLGLIAGVAGVVYDVNGMTQAPADVSVPVEVRTADGLSVETARETRAGSQAPLAVPDSKAGDGIRLNIADAPRSSWLEVGTGPTELRSWGSTAAEQALAKADSAVLGLCAFAGALLLRRLLLSIAEGDPFRQGNAVRVAGLAVLTAFGSLGMAAAPALASGLVLERLGLDGADAPVGAFAFSLPQVPLFIALLLLALAEVFRRGTELAQDVDGLV</sequence>
<keyword evidence="1" id="KW-0472">Membrane</keyword>
<keyword evidence="1" id="KW-0812">Transmembrane</keyword>
<feature type="transmembrane region" description="Helical" evidence="1">
    <location>
        <begin position="44"/>
        <end position="66"/>
    </location>
</feature>
<dbReference type="EMBL" id="BMMP01000018">
    <property type="protein sequence ID" value="GGO55958.1"/>
    <property type="molecule type" value="Genomic_DNA"/>
</dbReference>
<evidence type="ECO:0000313" key="3">
    <source>
        <dbReference type="Proteomes" id="UP000631535"/>
    </source>
</evidence>
<name>A0ABQ2MQH5_9ACTN</name>
<dbReference type="Pfam" id="PF11188">
    <property type="entry name" value="DUF2975"/>
    <property type="match status" value="1"/>
</dbReference>
<keyword evidence="1" id="KW-1133">Transmembrane helix</keyword>
<gene>
    <name evidence="2" type="ORF">GCM10012287_48430</name>
</gene>
<evidence type="ECO:0008006" key="4">
    <source>
        <dbReference type="Google" id="ProtNLM"/>
    </source>
</evidence>
<dbReference type="InterPro" id="IPR021354">
    <property type="entry name" value="DUF2975"/>
</dbReference>
<dbReference type="Proteomes" id="UP000631535">
    <property type="component" value="Unassembled WGS sequence"/>
</dbReference>
<feature type="transmembrane region" description="Helical" evidence="1">
    <location>
        <begin position="229"/>
        <end position="250"/>
    </location>
</feature>
<comment type="caution">
    <text evidence="2">The sequence shown here is derived from an EMBL/GenBank/DDBJ whole genome shotgun (WGS) entry which is preliminary data.</text>
</comment>
<organism evidence="2 3">
    <name type="scientific">Streptomyces daqingensis</name>
    <dbReference type="NCBI Taxonomy" id="1472640"/>
    <lineage>
        <taxon>Bacteria</taxon>
        <taxon>Bacillati</taxon>
        <taxon>Actinomycetota</taxon>
        <taxon>Actinomycetes</taxon>
        <taxon>Kitasatosporales</taxon>
        <taxon>Streptomycetaceae</taxon>
        <taxon>Streptomyces</taxon>
    </lineage>
</organism>
<reference evidence="3" key="1">
    <citation type="journal article" date="2019" name="Int. J. Syst. Evol. Microbiol.">
        <title>The Global Catalogue of Microorganisms (GCM) 10K type strain sequencing project: providing services to taxonomists for standard genome sequencing and annotation.</title>
        <authorList>
            <consortium name="The Broad Institute Genomics Platform"/>
            <consortium name="The Broad Institute Genome Sequencing Center for Infectious Disease"/>
            <person name="Wu L."/>
            <person name="Ma J."/>
        </authorList>
    </citation>
    <scope>NUCLEOTIDE SEQUENCE [LARGE SCALE GENOMIC DNA]</scope>
    <source>
        <strain evidence="3">CGMCC 4.7178</strain>
    </source>
</reference>
<feature type="transmembrane region" description="Helical" evidence="1">
    <location>
        <begin position="191"/>
        <end position="217"/>
    </location>
</feature>
<keyword evidence="3" id="KW-1185">Reference proteome</keyword>
<protein>
    <recommendedName>
        <fullName evidence="4">DUF2975 domain-containing protein</fullName>
    </recommendedName>
</protein>
<feature type="transmembrane region" description="Helical" evidence="1">
    <location>
        <begin position="150"/>
        <end position="170"/>
    </location>
</feature>